<proteinExistence type="predicted"/>
<dbReference type="Proteomes" id="UP000539642">
    <property type="component" value="Unassembled WGS sequence"/>
</dbReference>
<keyword evidence="2" id="KW-1185">Reference proteome</keyword>
<protein>
    <submittedName>
        <fullName evidence="1">Uncharacterized protein</fullName>
    </submittedName>
</protein>
<gene>
    <name evidence="1" type="ORF">HNQ81_003468</name>
</gene>
<feature type="non-terminal residue" evidence="1">
    <location>
        <position position="1"/>
    </location>
</feature>
<dbReference type="EMBL" id="JACHEO010000036">
    <property type="protein sequence ID" value="MBB5349711.1"/>
    <property type="molecule type" value="Genomic_DNA"/>
</dbReference>
<sequence>FEHLPRAHTLADYEALLPWNVDRLKIMLRYAEAVD</sequence>
<reference evidence="1 2" key="1">
    <citation type="submission" date="2020-08" db="EMBL/GenBank/DDBJ databases">
        <title>Genomic Encyclopedia of Type Strains, Phase IV (KMG-IV): sequencing the most valuable type-strain genomes for metagenomic binning, comparative biology and taxonomic classification.</title>
        <authorList>
            <person name="Goeker M."/>
        </authorList>
    </citation>
    <scope>NUCLEOTIDE SEQUENCE [LARGE SCALE GENOMIC DNA]</scope>
    <source>
        <strain evidence="1 2">DSM 28570</strain>
    </source>
</reference>
<comment type="caution">
    <text evidence="1">The sequence shown here is derived from an EMBL/GenBank/DDBJ whole genome shotgun (WGS) entry which is preliminary data.</text>
</comment>
<accession>A0A840V9W4</accession>
<dbReference type="AlphaFoldDB" id="A0A840V9W4"/>
<evidence type="ECO:0000313" key="1">
    <source>
        <dbReference type="EMBL" id="MBB5349711.1"/>
    </source>
</evidence>
<evidence type="ECO:0000313" key="2">
    <source>
        <dbReference type="Proteomes" id="UP000539642"/>
    </source>
</evidence>
<name>A0A840V9W4_9BACT</name>
<organism evidence="1 2">
    <name type="scientific">Desulfoprunum benzoelyticum</name>
    <dbReference type="NCBI Taxonomy" id="1506996"/>
    <lineage>
        <taxon>Bacteria</taxon>
        <taxon>Pseudomonadati</taxon>
        <taxon>Thermodesulfobacteriota</taxon>
        <taxon>Desulfobulbia</taxon>
        <taxon>Desulfobulbales</taxon>
        <taxon>Desulfobulbaceae</taxon>
        <taxon>Desulfoprunum</taxon>
    </lineage>
</organism>